<accession>A0A859ABM1</accession>
<dbReference type="EMBL" id="LRRD01000068">
    <property type="protein sequence ID" value="KXW57360.1"/>
    <property type="molecule type" value="Genomic_DNA"/>
</dbReference>
<gene>
    <name evidence="1" type="ORF">FEMY_21140</name>
</gene>
<evidence type="ECO:0008006" key="3">
    <source>
        <dbReference type="Google" id="ProtNLM"/>
    </source>
</evidence>
<dbReference type="InterPro" id="IPR016545">
    <property type="entry name" value="UCP009120_prtse"/>
</dbReference>
<proteinExistence type="predicted"/>
<dbReference type="RefSeq" id="WP_051862343.1">
    <property type="nucleotide sequence ID" value="NZ_CP053675.1"/>
</dbReference>
<sequence>MTYCLAINTETGFVLCSDSRTNAGFDNISTYSKMHTFVWPNNRVFALLSAGNLATTQLVIKRLHADLDSRAVPNLFSVENMHEAVDYVATVSSSVQNIHAVRDSGNVNFEATFILAGQIGTSRHETLMIYPQGNYIHESNEHPFLQIGEIKYGKPILDRVINRHISLPEAGRCALVSMNSTVRSNLTVAHPVELLVYDKDSLSFTHQLYLGEDDPFAKELAESWNRGLLLTLQNLPKFVWEKSENSPAANNSTRSSQVINS</sequence>
<keyword evidence="2" id="KW-1185">Reference proteome</keyword>
<name>A0A149VVW6_9PROT</name>
<dbReference type="OrthoDB" id="9786336at2"/>
<dbReference type="InterPro" id="IPR029055">
    <property type="entry name" value="Ntn_hydrolases_N"/>
</dbReference>
<dbReference type="GeneID" id="301710659"/>
<evidence type="ECO:0000313" key="2">
    <source>
        <dbReference type="Proteomes" id="UP000075653"/>
    </source>
</evidence>
<dbReference type="PATRIC" id="fig|1789004.3.peg.2192"/>
<evidence type="ECO:0000313" key="1">
    <source>
        <dbReference type="EMBL" id="KXW57360.1"/>
    </source>
</evidence>
<dbReference type="SUPFAM" id="SSF56235">
    <property type="entry name" value="N-terminal nucleophile aminohydrolases (Ntn hydrolases)"/>
    <property type="match status" value="1"/>
</dbReference>
<dbReference type="AlphaFoldDB" id="A0A149VVW6"/>
<accession>A0A149VVW6</accession>
<dbReference type="Proteomes" id="UP000075653">
    <property type="component" value="Unassembled WGS sequence"/>
</dbReference>
<dbReference type="Gene3D" id="3.60.20.10">
    <property type="entry name" value="Glutamine Phosphoribosylpyrophosphate, subunit 1, domain 1"/>
    <property type="match status" value="1"/>
</dbReference>
<dbReference type="STRING" id="1789004.FEMY_21140"/>
<comment type="caution">
    <text evidence="1">The sequence shown here is derived from an EMBL/GenBank/DDBJ whole genome shotgun (WGS) entry which is preliminary data.</text>
</comment>
<protein>
    <recommendedName>
        <fullName evidence="3">Proteasome-type protease</fullName>
    </recommendedName>
</protein>
<dbReference type="PIRSF" id="PIRSF009120">
    <property type="entry name" value="UCP009120_prtse"/>
    <property type="match status" value="1"/>
</dbReference>
<reference evidence="1 2" key="1">
    <citation type="submission" date="2016-01" db="EMBL/GenBank/DDBJ databases">
        <title>Genome sequence of the acidophilic iron oxidising Ferrovum strain Z-31.</title>
        <authorList>
            <person name="Poehlein A."/>
            <person name="Ullrich S.R."/>
            <person name="Schloemann M."/>
            <person name="Muehling M."/>
            <person name="Daniel R."/>
        </authorList>
    </citation>
    <scope>NUCLEOTIDE SEQUENCE [LARGE SCALE GENOMIC DNA]</scope>
    <source>
        <strain evidence="1 2">Z-31</strain>
    </source>
</reference>
<organism evidence="1 2">
    <name type="scientific">Ferrovum myxofaciens</name>
    <dbReference type="NCBI Taxonomy" id="416213"/>
    <lineage>
        <taxon>Bacteria</taxon>
        <taxon>Pseudomonadati</taxon>
        <taxon>Pseudomonadota</taxon>
        <taxon>Betaproteobacteria</taxon>
        <taxon>Ferrovales</taxon>
        <taxon>Ferrovaceae</taxon>
        <taxon>Ferrovum</taxon>
    </lineage>
</organism>